<protein>
    <recommendedName>
        <fullName evidence="3">PH domain-containing protein</fullName>
    </recommendedName>
</protein>
<name>A0A7H8NIX8_9ACTN</name>
<dbReference type="AlphaFoldDB" id="A0A7H8NIX8"/>
<accession>A0A7H8NIX8</accession>
<dbReference type="EMBL" id="CP054929">
    <property type="protein sequence ID" value="QKW54382.1"/>
    <property type="molecule type" value="Genomic_DNA"/>
</dbReference>
<gene>
    <name evidence="1" type="ORF">HUT08_09660</name>
</gene>
<keyword evidence="2" id="KW-1185">Reference proteome</keyword>
<reference evidence="1 2" key="1">
    <citation type="submission" date="2020-06" db="EMBL/GenBank/DDBJ databases">
        <title>Genome mining for natural products.</title>
        <authorList>
            <person name="Zhang B."/>
            <person name="Shi J."/>
            <person name="Ge H."/>
        </authorList>
    </citation>
    <scope>NUCLEOTIDE SEQUENCE [LARGE SCALE GENOMIC DNA]</scope>
    <source>
        <strain evidence="1 2">NA00687</strain>
    </source>
</reference>
<sequence>MLLAALLLVDLANGTLDAARGLCWAGLSLLLLAVLVPPRVTAGEGWLATRGVWRTRSVRTDLLVTVRLVGGVTPRLLLRDARGATVWINPRALVTDPALWRQVERGARMAQRRRVLRGGAWLLAELGRRAAEHRPRAPRPGSAPP</sequence>
<proteinExistence type="predicted"/>
<evidence type="ECO:0008006" key="3">
    <source>
        <dbReference type="Google" id="ProtNLM"/>
    </source>
</evidence>
<dbReference type="Proteomes" id="UP000509303">
    <property type="component" value="Chromosome"/>
</dbReference>
<evidence type="ECO:0000313" key="2">
    <source>
        <dbReference type="Proteomes" id="UP000509303"/>
    </source>
</evidence>
<organism evidence="1 2">
    <name type="scientific">Streptomyces buecherae</name>
    <dbReference type="NCBI Taxonomy" id="2763006"/>
    <lineage>
        <taxon>Bacteria</taxon>
        <taxon>Bacillati</taxon>
        <taxon>Actinomycetota</taxon>
        <taxon>Actinomycetes</taxon>
        <taxon>Kitasatosporales</taxon>
        <taxon>Streptomycetaceae</taxon>
        <taxon>Streptomyces</taxon>
    </lineage>
</organism>
<evidence type="ECO:0000313" key="1">
    <source>
        <dbReference type="EMBL" id="QKW54382.1"/>
    </source>
</evidence>